<dbReference type="AlphaFoldDB" id="A0AAQ4EXY1"/>
<dbReference type="GO" id="GO:0008757">
    <property type="term" value="F:S-adenosylmethionine-dependent methyltransferase activity"/>
    <property type="evidence" value="ECO:0007669"/>
    <property type="project" value="UniProtKB-ARBA"/>
</dbReference>
<dbReference type="InterPro" id="IPR036236">
    <property type="entry name" value="Znf_C2H2_sf"/>
</dbReference>
<dbReference type="InterPro" id="IPR046341">
    <property type="entry name" value="SET_dom_sf"/>
</dbReference>
<evidence type="ECO:0000256" key="1">
    <source>
        <dbReference type="ARBA" id="ARBA00004123"/>
    </source>
</evidence>
<feature type="domain" description="C2H2-type" evidence="10">
    <location>
        <begin position="63"/>
        <end position="90"/>
    </location>
</feature>
<keyword evidence="12" id="KW-1185">Reference proteome</keyword>
<dbReference type="SMART" id="SM00355">
    <property type="entry name" value="ZnF_C2H2"/>
    <property type="match status" value="4"/>
</dbReference>
<feature type="domain" description="C2H2-type" evidence="10">
    <location>
        <begin position="147"/>
        <end position="170"/>
    </location>
</feature>
<dbReference type="Pfam" id="PF21549">
    <property type="entry name" value="PRDM2_PR"/>
    <property type="match status" value="1"/>
</dbReference>
<keyword evidence="4 9" id="KW-0863">Zinc-finger</keyword>
<dbReference type="Proteomes" id="UP001321473">
    <property type="component" value="Unassembled WGS sequence"/>
</dbReference>
<name>A0AAQ4EXY1_AMBAM</name>
<dbReference type="InterPro" id="IPR050331">
    <property type="entry name" value="Zinc_finger"/>
</dbReference>
<dbReference type="EMBL" id="JARKHS020009436">
    <property type="protein sequence ID" value="KAK8779764.1"/>
    <property type="molecule type" value="Genomic_DNA"/>
</dbReference>
<dbReference type="PANTHER" id="PTHR16515">
    <property type="entry name" value="PR DOMAIN ZINC FINGER PROTEIN"/>
    <property type="match status" value="1"/>
</dbReference>
<gene>
    <name evidence="11" type="ORF">V5799_018896</name>
</gene>
<dbReference type="InterPro" id="IPR001214">
    <property type="entry name" value="SET_dom"/>
</dbReference>
<comment type="caution">
    <text evidence="11">The sequence shown here is derived from an EMBL/GenBank/DDBJ whole genome shotgun (WGS) entry which is preliminary data.</text>
</comment>
<dbReference type="GO" id="GO:0005634">
    <property type="term" value="C:nucleus"/>
    <property type="evidence" value="ECO:0007669"/>
    <property type="project" value="UniProtKB-SubCell"/>
</dbReference>
<keyword evidence="6" id="KW-0805">Transcription regulation</keyword>
<reference evidence="11 12" key="1">
    <citation type="journal article" date="2023" name="Arcadia Sci">
        <title>De novo assembly of a long-read Amblyomma americanum tick genome.</title>
        <authorList>
            <person name="Chou S."/>
            <person name="Poskanzer K.E."/>
            <person name="Rollins M."/>
            <person name="Thuy-Boun P.S."/>
        </authorList>
    </citation>
    <scope>NUCLEOTIDE SEQUENCE [LARGE SCALE GENOMIC DNA]</scope>
    <source>
        <strain evidence="11">F_SG_1</strain>
        <tissue evidence="11">Salivary glands</tissue>
    </source>
</reference>
<dbReference type="Gene3D" id="3.30.160.60">
    <property type="entry name" value="Classic Zinc Finger"/>
    <property type="match status" value="4"/>
</dbReference>
<dbReference type="GO" id="GO:0008270">
    <property type="term" value="F:zinc ion binding"/>
    <property type="evidence" value="ECO:0007669"/>
    <property type="project" value="UniProtKB-KW"/>
</dbReference>
<evidence type="ECO:0000256" key="5">
    <source>
        <dbReference type="ARBA" id="ARBA00022833"/>
    </source>
</evidence>
<evidence type="ECO:0000256" key="9">
    <source>
        <dbReference type="PROSITE-ProRule" id="PRU00042"/>
    </source>
</evidence>
<accession>A0AAQ4EXY1</accession>
<dbReference type="PROSITE" id="PS00028">
    <property type="entry name" value="ZINC_FINGER_C2H2_1"/>
    <property type="match status" value="4"/>
</dbReference>
<evidence type="ECO:0000313" key="12">
    <source>
        <dbReference type="Proteomes" id="UP001321473"/>
    </source>
</evidence>
<feature type="domain" description="C2H2-type" evidence="10">
    <location>
        <begin position="119"/>
        <end position="146"/>
    </location>
</feature>
<dbReference type="FunFam" id="3.30.160.60:FF:000446">
    <property type="entry name" value="Zinc finger protein"/>
    <property type="match status" value="1"/>
</dbReference>
<keyword evidence="2" id="KW-0479">Metal-binding</keyword>
<evidence type="ECO:0000256" key="3">
    <source>
        <dbReference type="ARBA" id="ARBA00022737"/>
    </source>
</evidence>
<dbReference type="InterPro" id="IPR013087">
    <property type="entry name" value="Znf_C2H2_type"/>
</dbReference>
<evidence type="ECO:0000256" key="6">
    <source>
        <dbReference type="ARBA" id="ARBA00023015"/>
    </source>
</evidence>
<evidence type="ECO:0000256" key="7">
    <source>
        <dbReference type="ARBA" id="ARBA00023163"/>
    </source>
</evidence>
<comment type="subcellular location">
    <subcellularLocation>
        <location evidence="1">Nucleus</location>
    </subcellularLocation>
</comment>
<keyword evidence="8" id="KW-0539">Nucleus</keyword>
<organism evidence="11 12">
    <name type="scientific">Amblyomma americanum</name>
    <name type="common">Lone star tick</name>
    <dbReference type="NCBI Taxonomy" id="6943"/>
    <lineage>
        <taxon>Eukaryota</taxon>
        <taxon>Metazoa</taxon>
        <taxon>Ecdysozoa</taxon>
        <taxon>Arthropoda</taxon>
        <taxon>Chelicerata</taxon>
        <taxon>Arachnida</taxon>
        <taxon>Acari</taxon>
        <taxon>Parasitiformes</taxon>
        <taxon>Ixodida</taxon>
        <taxon>Ixodoidea</taxon>
        <taxon>Ixodidae</taxon>
        <taxon>Amblyomminae</taxon>
        <taxon>Amblyomma</taxon>
    </lineage>
</organism>
<keyword evidence="3" id="KW-0677">Repeat</keyword>
<dbReference type="PROSITE" id="PS50157">
    <property type="entry name" value="ZINC_FINGER_C2H2_2"/>
    <property type="match status" value="4"/>
</dbReference>
<keyword evidence="7" id="KW-0804">Transcription</keyword>
<evidence type="ECO:0000256" key="8">
    <source>
        <dbReference type="ARBA" id="ARBA00023242"/>
    </source>
</evidence>
<dbReference type="GO" id="GO:0010468">
    <property type="term" value="P:regulation of gene expression"/>
    <property type="evidence" value="ECO:0007669"/>
    <property type="project" value="TreeGrafter"/>
</dbReference>
<evidence type="ECO:0000259" key="10">
    <source>
        <dbReference type="PROSITE" id="PS50157"/>
    </source>
</evidence>
<dbReference type="SUPFAM" id="SSF57667">
    <property type="entry name" value="beta-beta-alpha zinc fingers"/>
    <property type="match status" value="2"/>
</dbReference>
<evidence type="ECO:0000256" key="4">
    <source>
        <dbReference type="ARBA" id="ARBA00022771"/>
    </source>
</evidence>
<dbReference type="GO" id="GO:0008276">
    <property type="term" value="F:protein methyltransferase activity"/>
    <property type="evidence" value="ECO:0007669"/>
    <property type="project" value="UniProtKB-ARBA"/>
</dbReference>
<evidence type="ECO:0000256" key="2">
    <source>
        <dbReference type="ARBA" id="ARBA00022723"/>
    </source>
</evidence>
<protein>
    <recommendedName>
        <fullName evidence="10">C2H2-type domain-containing protein</fullName>
    </recommendedName>
</protein>
<dbReference type="FunFam" id="3.30.160.60:FF:000100">
    <property type="entry name" value="Zinc finger 45-like"/>
    <property type="match status" value="1"/>
</dbReference>
<evidence type="ECO:0000313" key="11">
    <source>
        <dbReference type="EMBL" id="KAK8779764.1"/>
    </source>
</evidence>
<dbReference type="Gene3D" id="2.170.270.10">
    <property type="entry name" value="SET domain"/>
    <property type="match status" value="1"/>
</dbReference>
<dbReference type="GO" id="GO:0008170">
    <property type="term" value="F:N-methyltransferase activity"/>
    <property type="evidence" value="ECO:0007669"/>
    <property type="project" value="UniProtKB-ARBA"/>
</dbReference>
<proteinExistence type="predicted"/>
<dbReference type="PANTHER" id="PTHR16515:SF49">
    <property type="entry name" value="GASTRULA ZINC FINGER PROTEIN XLCGF49.1-LIKE-RELATED"/>
    <property type="match status" value="1"/>
</dbReference>
<sequence length="173" mass="19519">MRFVNCAPTEDRANLVPLSKDGAVYYSMCKAVGTVEELLVWCNGSSTVTHPLKAKAAEQKPSFACPVCAREFPKSSSVKKHMLSHTREKSHQCPECGERFGAANTLRHHRRMHSSDVSYKCATCGEGFGNWSNLKNHLWVHRDTKPFACAVCGREFSTLLYAKRHEFREHGKF</sequence>
<dbReference type="Pfam" id="PF00096">
    <property type="entry name" value="zf-C2H2"/>
    <property type="match status" value="3"/>
</dbReference>
<keyword evidence="5" id="KW-0862">Zinc</keyword>
<feature type="domain" description="C2H2-type" evidence="10">
    <location>
        <begin position="91"/>
        <end position="118"/>
    </location>
</feature>